<dbReference type="RefSeq" id="WP_151620803.1">
    <property type="nucleotide sequence ID" value="NZ_WBXO01000009.1"/>
</dbReference>
<evidence type="ECO:0000256" key="1">
    <source>
        <dbReference type="ARBA" id="ARBA00022596"/>
    </source>
</evidence>
<keyword evidence="3 4" id="KW-0862">Zinc</keyword>
<evidence type="ECO:0000256" key="3">
    <source>
        <dbReference type="ARBA" id="ARBA00022833"/>
    </source>
</evidence>
<accession>A0A6I0EYU9</accession>
<dbReference type="InterPro" id="IPR000688">
    <property type="entry name" value="HypA/HybF"/>
</dbReference>
<feature type="binding site" evidence="4">
    <location>
        <position position="77"/>
    </location>
    <ligand>
        <name>Zn(2+)</name>
        <dbReference type="ChEBI" id="CHEBI:29105"/>
    </ligand>
</feature>
<feature type="binding site" evidence="4">
    <location>
        <position position="91"/>
    </location>
    <ligand>
        <name>Zn(2+)</name>
        <dbReference type="ChEBI" id="CHEBI:29105"/>
    </ligand>
</feature>
<reference evidence="5 6" key="1">
    <citation type="submission" date="2019-10" db="EMBL/GenBank/DDBJ databases">
        <title>Whole-genome sequence of the extremophile Heliorestis acidaminivorans DSM 24790.</title>
        <authorList>
            <person name="Kyndt J.A."/>
            <person name="Meyer T.E."/>
        </authorList>
    </citation>
    <scope>NUCLEOTIDE SEQUENCE [LARGE SCALE GENOMIC DNA]</scope>
    <source>
        <strain evidence="5 6">DSM 24790</strain>
    </source>
</reference>
<dbReference type="EMBL" id="WBXO01000009">
    <property type="protein sequence ID" value="KAB2951776.1"/>
    <property type="molecule type" value="Genomic_DNA"/>
</dbReference>
<dbReference type="Proteomes" id="UP000468766">
    <property type="component" value="Unassembled WGS sequence"/>
</dbReference>
<evidence type="ECO:0000313" key="5">
    <source>
        <dbReference type="EMBL" id="KAB2951776.1"/>
    </source>
</evidence>
<dbReference type="PIRSF" id="PIRSF004761">
    <property type="entry name" value="Hydrgn_mat_HypA"/>
    <property type="match status" value="1"/>
</dbReference>
<feature type="binding site" evidence="4">
    <location>
        <position position="2"/>
    </location>
    <ligand>
        <name>Ni(2+)</name>
        <dbReference type="ChEBI" id="CHEBI:49786"/>
    </ligand>
</feature>
<dbReference type="AlphaFoldDB" id="A0A6I0EYU9"/>
<dbReference type="GO" id="GO:0016151">
    <property type="term" value="F:nickel cation binding"/>
    <property type="evidence" value="ECO:0007669"/>
    <property type="project" value="UniProtKB-UniRule"/>
</dbReference>
<dbReference type="GO" id="GO:0051604">
    <property type="term" value="P:protein maturation"/>
    <property type="evidence" value="ECO:0007669"/>
    <property type="project" value="InterPro"/>
</dbReference>
<dbReference type="NCBIfam" id="TIGR00100">
    <property type="entry name" value="hypA"/>
    <property type="match status" value="1"/>
</dbReference>
<evidence type="ECO:0000256" key="2">
    <source>
        <dbReference type="ARBA" id="ARBA00022723"/>
    </source>
</evidence>
<dbReference type="PANTHER" id="PTHR34535">
    <property type="entry name" value="HYDROGENASE MATURATION FACTOR HYPA"/>
    <property type="match status" value="1"/>
</dbReference>
<keyword evidence="6" id="KW-1185">Reference proteome</keyword>
<dbReference type="GO" id="GO:0008270">
    <property type="term" value="F:zinc ion binding"/>
    <property type="evidence" value="ECO:0007669"/>
    <property type="project" value="UniProtKB-UniRule"/>
</dbReference>
<proteinExistence type="inferred from homology"/>
<feature type="binding site" evidence="4">
    <location>
        <position position="94"/>
    </location>
    <ligand>
        <name>Zn(2+)</name>
        <dbReference type="ChEBI" id="CHEBI:29105"/>
    </ligand>
</feature>
<name>A0A6I0EYU9_9FIRM</name>
<dbReference type="HAMAP" id="MF_00213">
    <property type="entry name" value="HypA_HybF"/>
    <property type="match status" value="1"/>
</dbReference>
<comment type="similarity">
    <text evidence="4">Belongs to the HypA/HybF family.</text>
</comment>
<organism evidence="5 6">
    <name type="scientific">Heliorestis acidaminivorans</name>
    <dbReference type="NCBI Taxonomy" id="553427"/>
    <lineage>
        <taxon>Bacteria</taxon>
        <taxon>Bacillati</taxon>
        <taxon>Bacillota</taxon>
        <taxon>Clostridia</taxon>
        <taxon>Eubacteriales</taxon>
        <taxon>Heliobacteriaceae</taxon>
        <taxon>Heliorestis</taxon>
    </lineage>
</organism>
<dbReference type="OrthoDB" id="9800361at2"/>
<feature type="binding site" evidence="4">
    <location>
        <position position="74"/>
    </location>
    <ligand>
        <name>Zn(2+)</name>
        <dbReference type="ChEBI" id="CHEBI:29105"/>
    </ligand>
</feature>
<comment type="caution">
    <text evidence="5">The sequence shown here is derived from an EMBL/GenBank/DDBJ whole genome shotgun (WGS) entry which is preliminary data.</text>
</comment>
<protein>
    <recommendedName>
        <fullName evidence="4">Hydrogenase maturation factor HypA</fullName>
    </recommendedName>
</protein>
<keyword evidence="2 4" id="KW-0479">Metal-binding</keyword>
<evidence type="ECO:0000256" key="4">
    <source>
        <dbReference type="HAMAP-Rule" id="MF_00213"/>
    </source>
</evidence>
<dbReference type="Gene3D" id="3.30.2320.80">
    <property type="match status" value="1"/>
</dbReference>
<gene>
    <name evidence="4 5" type="primary">hypA</name>
    <name evidence="5" type="ORF">F9B85_10815</name>
</gene>
<keyword evidence="1 4" id="KW-0533">Nickel</keyword>
<dbReference type="PANTHER" id="PTHR34535:SF3">
    <property type="entry name" value="HYDROGENASE MATURATION FACTOR HYPA"/>
    <property type="match status" value="1"/>
</dbReference>
<evidence type="ECO:0000313" key="6">
    <source>
        <dbReference type="Proteomes" id="UP000468766"/>
    </source>
</evidence>
<sequence length="115" mass="12844">MHEMALMESLVSVLREEAEKNDIKEIKKVKMTVGTLTHALPSALQFAFTVLRESTPFAPLATLEIETVSAQAKCLACAQTFDVSDEYLFTCPHCQAFTIKIIAGRELKIDYFEGE</sequence>
<dbReference type="Pfam" id="PF01155">
    <property type="entry name" value="HypA"/>
    <property type="match status" value="1"/>
</dbReference>
<comment type="function">
    <text evidence="4">Involved in the maturation of [NiFe] hydrogenases. Required for nickel insertion into the metal center of the hydrogenase.</text>
</comment>